<reference evidence="2 3" key="1">
    <citation type="submission" date="2016-09" db="EMBL/GenBank/DDBJ databases">
        <authorList>
            <person name="Capua I."/>
            <person name="De Benedictis P."/>
            <person name="Joannis T."/>
            <person name="Lombin L.H."/>
            <person name="Cattoli G."/>
        </authorList>
    </citation>
    <scope>NUCLEOTIDE SEQUENCE [LARGE SCALE GENOMIC DNA]</scope>
    <source>
        <strain evidence="2 3">IMI 309357</strain>
    </source>
</reference>
<feature type="region of interest" description="Disordered" evidence="1">
    <location>
        <begin position="90"/>
        <end position="113"/>
    </location>
</feature>
<comment type="caution">
    <text evidence="2">The sequence shown here is derived from an EMBL/GenBank/DDBJ whole genome shotgun (WGS) entry which is preliminary data.</text>
</comment>
<proteinExistence type="predicted"/>
<feature type="region of interest" description="Disordered" evidence="1">
    <location>
        <begin position="130"/>
        <end position="150"/>
    </location>
</feature>
<sequence>MPRAPGFQKLAISMRNTVRTLRRCTCISYRHQHLPADQHTNPNLNQQQPGGDAARVHLSSLDAQAGREYAKGGPAKPTRLDSPLALSSSLVDQRWQTQTRRRADTSVPPTRCRDGAWKYDMDQSVRLQESRVADELPDRKSKTSQSPSQVAVPFPIHFGPYFTMTTDALCRNRDPTTTTGALLPPRSTCNFNAIHDPAVPAQPGRWWSVGVPVPQFASHVSTRLFRKPRFQAGSYLARWSHFCSGAAKTRMCRSGSDEAAGPRA</sequence>
<evidence type="ECO:0000313" key="3">
    <source>
        <dbReference type="Proteomes" id="UP000176998"/>
    </source>
</evidence>
<organism evidence="2 3">
    <name type="scientific">Colletotrichum orchidophilum</name>
    <dbReference type="NCBI Taxonomy" id="1209926"/>
    <lineage>
        <taxon>Eukaryota</taxon>
        <taxon>Fungi</taxon>
        <taxon>Dikarya</taxon>
        <taxon>Ascomycota</taxon>
        <taxon>Pezizomycotina</taxon>
        <taxon>Sordariomycetes</taxon>
        <taxon>Hypocreomycetidae</taxon>
        <taxon>Glomerellales</taxon>
        <taxon>Glomerellaceae</taxon>
        <taxon>Colletotrichum</taxon>
    </lineage>
</organism>
<dbReference type="Proteomes" id="UP000176998">
    <property type="component" value="Unassembled WGS sequence"/>
</dbReference>
<dbReference type="EMBL" id="MJBS01000068">
    <property type="protein sequence ID" value="OHE96573.1"/>
    <property type="molecule type" value="Genomic_DNA"/>
</dbReference>
<name>A0A1G4B5I7_9PEZI</name>
<accession>A0A1G4B5I7</accession>
<dbReference type="RefSeq" id="XP_022473729.1">
    <property type="nucleotide sequence ID" value="XM_022619805.1"/>
</dbReference>
<dbReference type="AlphaFoldDB" id="A0A1G4B5I7"/>
<gene>
    <name evidence="2" type="ORF">CORC01_08171</name>
</gene>
<keyword evidence="3" id="KW-1185">Reference proteome</keyword>
<feature type="compositionally biased region" description="Basic and acidic residues" evidence="1">
    <location>
        <begin position="130"/>
        <end position="141"/>
    </location>
</feature>
<protein>
    <submittedName>
        <fullName evidence="2">Uncharacterized protein</fullName>
    </submittedName>
</protein>
<evidence type="ECO:0000256" key="1">
    <source>
        <dbReference type="SAM" id="MobiDB-lite"/>
    </source>
</evidence>
<evidence type="ECO:0000313" key="2">
    <source>
        <dbReference type="EMBL" id="OHE96573.1"/>
    </source>
</evidence>
<dbReference type="GeneID" id="34561315"/>